<dbReference type="PANTHER" id="PTHR30329">
    <property type="entry name" value="STATOR ELEMENT OF FLAGELLAR MOTOR COMPLEX"/>
    <property type="match status" value="1"/>
</dbReference>
<name>A0ABU5AJX3_9HYPH</name>
<proteinExistence type="predicted"/>
<feature type="domain" description="OmpA-like" evidence="6">
    <location>
        <begin position="59"/>
        <end position="174"/>
    </location>
</feature>
<evidence type="ECO:0000313" key="7">
    <source>
        <dbReference type="EMBL" id="MDX8537548.1"/>
    </source>
</evidence>
<dbReference type="InterPro" id="IPR006665">
    <property type="entry name" value="OmpA-like"/>
</dbReference>
<evidence type="ECO:0000256" key="5">
    <source>
        <dbReference type="SAM" id="SignalP"/>
    </source>
</evidence>
<dbReference type="PRINTS" id="PR01021">
    <property type="entry name" value="OMPADOMAIN"/>
</dbReference>
<organism evidence="7 8">
    <name type="scientific">Mesorhizobium abyssinicae</name>
    <dbReference type="NCBI Taxonomy" id="1209958"/>
    <lineage>
        <taxon>Bacteria</taxon>
        <taxon>Pseudomonadati</taxon>
        <taxon>Pseudomonadota</taxon>
        <taxon>Alphaproteobacteria</taxon>
        <taxon>Hyphomicrobiales</taxon>
        <taxon>Phyllobacteriaceae</taxon>
        <taxon>Mesorhizobium</taxon>
    </lineage>
</organism>
<accession>A0ABU5AJX3</accession>
<evidence type="ECO:0000256" key="1">
    <source>
        <dbReference type="ARBA" id="ARBA00004442"/>
    </source>
</evidence>
<dbReference type="InterPro" id="IPR006690">
    <property type="entry name" value="OMPA-like_CS"/>
</dbReference>
<dbReference type="PROSITE" id="PS01068">
    <property type="entry name" value="OMPA_1"/>
    <property type="match status" value="1"/>
</dbReference>
<evidence type="ECO:0000259" key="6">
    <source>
        <dbReference type="PROSITE" id="PS51123"/>
    </source>
</evidence>
<keyword evidence="5" id="KW-0732">Signal</keyword>
<dbReference type="InterPro" id="IPR006664">
    <property type="entry name" value="OMP_bac"/>
</dbReference>
<feature type="signal peptide" evidence="5">
    <location>
        <begin position="1"/>
        <end position="21"/>
    </location>
</feature>
<gene>
    <name evidence="7" type="ORF">RFM23_07935</name>
</gene>
<dbReference type="InterPro" id="IPR036737">
    <property type="entry name" value="OmpA-like_sf"/>
</dbReference>
<keyword evidence="2 4" id="KW-0472">Membrane</keyword>
<dbReference type="RefSeq" id="WP_127282239.1">
    <property type="nucleotide sequence ID" value="NZ_JAVIIP010000003.1"/>
</dbReference>
<comment type="subcellular location">
    <subcellularLocation>
        <location evidence="1">Cell outer membrane</location>
    </subcellularLocation>
</comment>
<keyword evidence="3" id="KW-0998">Cell outer membrane</keyword>
<feature type="chain" id="PRO_5047416038" evidence="5">
    <location>
        <begin position="22"/>
        <end position="174"/>
    </location>
</feature>
<protein>
    <submittedName>
        <fullName evidence="7">OmpA family protein</fullName>
    </submittedName>
</protein>
<dbReference type="CDD" id="cd07185">
    <property type="entry name" value="OmpA_C-like"/>
    <property type="match status" value="1"/>
</dbReference>
<sequence length="174" mass="18237">MRATISLLVLAAGLMPSSSLAGPAQSSEDIIKFFASTAHLGQSRGICVGAEAECDGKADAPAAAGLDMLINFNLDSAELMPDAQAKLGEFAKALKDNRLKAQSFVVEGYTDASGSPAYNKGLSERRAESVTAFLLSNGIEASRVTPVGLGATHPRVANPYDPVNRRVEMRINAQ</sequence>
<dbReference type="InterPro" id="IPR050330">
    <property type="entry name" value="Bact_OuterMem_StrucFunc"/>
</dbReference>
<dbReference type="SUPFAM" id="SSF103088">
    <property type="entry name" value="OmpA-like"/>
    <property type="match status" value="1"/>
</dbReference>
<evidence type="ECO:0000256" key="3">
    <source>
        <dbReference type="ARBA" id="ARBA00023237"/>
    </source>
</evidence>
<dbReference type="Gene3D" id="3.30.1330.60">
    <property type="entry name" value="OmpA-like domain"/>
    <property type="match status" value="1"/>
</dbReference>
<dbReference type="EMBL" id="JAVIIP010000003">
    <property type="protein sequence ID" value="MDX8537548.1"/>
    <property type="molecule type" value="Genomic_DNA"/>
</dbReference>
<dbReference type="PROSITE" id="PS51123">
    <property type="entry name" value="OMPA_2"/>
    <property type="match status" value="1"/>
</dbReference>
<evidence type="ECO:0000256" key="2">
    <source>
        <dbReference type="ARBA" id="ARBA00023136"/>
    </source>
</evidence>
<comment type="caution">
    <text evidence="7">The sequence shown here is derived from an EMBL/GenBank/DDBJ whole genome shotgun (WGS) entry which is preliminary data.</text>
</comment>
<evidence type="ECO:0000256" key="4">
    <source>
        <dbReference type="PROSITE-ProRule" id="PRU00473"/>
    </source>
</evidence>
<dbReference type="Proteomes" id="UP001276564">
    <property type="component" value="Unassembled WGS sequence"/>
</dbReference>
<dbReference type="Pfam" id="PF00691">
    <property type="entry name" value="OmpA"/>
    <property type="match status" value="1"/>
</dbReference>
<reference evidence="7 8" key="1">
    <citation type="submission" date="2023-08" db="EMBL/GenBank/DDBJ databases">
        <title>Implementing the SeqCode for naming new Mesorhizobium species isolated from Vachellia karroo root nodules.</title>
        <authorList>
            <person name="Van Lill M."/>
        </authorList>
    </citation>
    <scope>NUCLEOTIDE SEQUENCE [LARGE SCALE GENOMIC DNA]</scope>
    <source>
        <strain evidence="7 8">VK4B</strain>
    </source>
</reference>
<keyword evidence="8" id="KW-1185">Reference proteome</keyword>
<dbReference type="PANTHER" id="PTHR30329:SF21">
    <property type="entry name" value="LIPOPROTEIN YIAD-RELATED"/>
    <property type="match status" value="1"/>
</dbReference>
<evidence type="ECO:0000313" key="8">
    <source>
        <dbReference type="Proteomes" id="UP001276564"/>
    </source>
</evidence>